<dbReference type="AlphaFoldDB" id="Q9TRI7"/>
<sequence length="34" mass="3701">MELSVLLFLALLTGLLLLLVQRHPNAHGRLPPGP</sequence>
<accession>Q9TRI7</accession>
<name>Q9TRI7_MACFA</name>
<reference key="1">
    <citation type="journal article" date="1993" name="Mol. Pharmacol.">
        <title>Purification from liver microsomes from untreated cynomolgus monkeys of cytochrome P450 closely related to human cytochrome P450 2B6.</title>
        <authorList>
            <person name="Ohmori S."/>
            <person name="Shirakawa C."/>
            <person name="Motohashi K."/>
            <person name="Yoshida H."/>
            <person name="Abe H."/>
            <person name="Nakamura T."/>
            <person name="Horie T."/>
            <person name="Kitagawa H."/>
            <person name="Asaoka K."/>
            <person name="Rikihisa T."/>
        </authorList>
    </citation>
    <scope>PROTEIN SEQUENCE</scope>
</reference>
<proteinExistence type="evidence at protein level"/>
<protein>
    <submittedName>
        <fullName>Cytochrome P450</fullName>
    </submittedName>
</protein>
<keyword id="KW-0903">Direct protein sequencing</keyword>
<organism>
    <name type="scientific">Macaca fascicularis</name>
    <name type="common">Crab-eating macaque</name>
    <name type="synonym">Cynomolgus monkey</name>
    <dbReference type="NCBI Taxonomy" id="9541"/>
    <lineage>
        <taxon>Eukaryota</taxon>
        <taxon>Metazoa</taxon>
        <taxon>Chordata</taxon>
        <taxon>Craniata</taxon>
        <taxon>Vertebrata</taxon>
        <taxon>Euteleostomi</taxon>
        <taxon>Mammalia</taxon>
        <taxon>Eutheria</taxon>
        <taxon>Euarchontoglires</taxon>
        <taxon>Primates</taxon>
        <taxon>Haplorrhini</taxon>
        <taxon>Catarrhini</taxon>
        <taxon>Cercopithecidae</taxon>
        <taxon>Cercopithecinae</taxon>
        <taxon>Macaca</taxon>
    </lineage>
</organism>